<evidence type="ECO:0000256" key="2">
    <source>
        <dbReference type="ARBA" id="ARBA00022980"/>
    </source>
</evidence>
<dbReference type="PROSITE" id="PS50159">
    <property type="entry name" value="RIBOSOMAL_S13_2"/>
    <property type="match status" value="1"/>
</dbReference>
<accession>A0A1B2RYY7</accession>
<organism evidence="5">
    <name type="scientific">Gloeotilopsis planctonica</name>
    <dbReference type="NCBI Taxonomy" id="34157"/>
    <lineage>
        <taxon>Eukaryota</taxon>
        <taxon>Viridiplantae</taxon>
        <taxon>Chlorophyta</taxon>
        <taxon>core chlorophytes</taxon>
        <taxon>Ulvophyceae</taxon>
        <taxon>OUU clade</taxon>
        <taxon>Ulotrichales</taxon>
        <taxon>Ulotrichaceae</taxon>
        <taxon>Gloeotilopsis</taxon>
    </lineage>
</organism>
<evidence type="ECO:0000256" key="3">
    <source>
        <dbReference type="ARBA" id="ARBA00023274"/>
    </source>
</evidence>
<comment type="similarity">
    <text evidence="1 4">Belongs to the universal ribosomal protein uS13 family.</text>
</comment>
<dbReference type="PANTHER" id="PTHR10871">
    <property type="entry name" value="30S RIBOSOMAL PROTEIN S13/40S RIBOSOMAL PROTEIN S18"/>
    <property type="match status" value="1"/>
</dbReference>
<keyword evidence="5" id="KW-0496">Mitochondrion</keyword>
<dbReference type="Gene3D" id="4.10.910.10">
    <property type="entry name" value="30s ribosomal protein s13, domain 2"/>
    <property type="match status" value="1"/>
</dbReference>
<dbReference type="InterPro" id="IPR027437">
    <property type="entry name" value="Rbsml_uS13_C"/>
</dbReference>
<dbReference type="InterPro" id="IPR001892">
    <property type="entry name" value="Ribosomal_uS13"/>
</dbReference>
<dbReference type="InterPro" id="IPR010979">
    <property type="entry name" value="Ribosomal_uS13-like_H2TH"/>
</dbReference>
<dbReference type="Gene3D" id="1.10.8.50">
    <property type="match status" value="1"/>
</dbReference>
<keyword evidence="3 4" id="KW-0687">Ribonucleoprotein</keyword>
<dbReference type="PANTHER" id="PTHR10871:SF1">
    <property type="entry name" value="SMALL RIBOSOMAL SUBUNIT PROTEIN US13M"/>
    <property type="match status" value="1"/>
</dbReference>
<dbReference type="GO" id="GO:0015935">
    <property type="term" value="C:small ribosomal subunit"/>
    <property type="evidence" value="ECO:0007669"/>
    <property type="project" value="TreeGrafter"/>
</dbReference>
<proteinExistence type="inferred from homology"/>
<gene>
    <name evidence="5" type="primary">rps13</name>
</gene>
<geneLocation type="mitochondrion" evidence="5"/>
<dbReference type="Pfam" id="PF00416">
    <property type="entry name" value="Ribosomal_S13"/>
    <property type="match status" value="1"/>
</dbReference>
<dbReference type="AlphaFoldDB" id="A0A1B2RYY7"/>
<dbReference type="GO" id="GO:0005829">
    <property type="term" value="C:cytosol"/>
    <property type="evidence" value="ECO:0007669"/>
    <property type="project" value="TreeGrafter"/>
</dbReference>
<evidence type="ECO:0000256" key="4">
    <source>
        <dbReference type="RuleBase" id="RU003830"/>
    </source>
</evidence>
<dbReference type="GO" id="GO:0006412">
    <property type="term" value="P:translation"/>
    <property type="evidence" value="ECO:0007669"/>
    <property type="project" value="InterPro"/>
</dbReference>
<reference evidence="5" key="1">
    <citation type="journal article" date="2016" name="Genome Biol. Evol.">
        <title>Mitochondrion-to-Chloroplast DNA Transfers and Intragenomic Proliferation of Chloroplast Group II Introns in Gloeotilopsis Green Algae (Ulotrichales, Ulvophyceae).</title>
        <authorList>
            <person name="Turmel M."/>
            <person name="Otis C."/>
            <person name="Lemieux C."/>
        </authorList>
    </citation>
    <scope>NUCLEOTIDE SEQUENCE</scope>
</reference>
<dbReference type="EMBL" id="KX306823">
    <property type="protein sequence ID" value="AOC61552.1"/>
    <property type="molecule type" value="Genomic_DNA"/>
</dbReference>
<evidence type="ECO:0000313" key="5">
    <source>
        <dbReference type="EMBL" id="AOC61552.1"/>
    </source>
</evidence>
<dbReference type="SUPFAM" id="SSF46946">
    <property type="entry name" value="S13-like H2TH domain"/>
    <property type="match status" value="1"/>
</dbReference>
<sequence length="119" mass="13010">MIIIGSNVPENKAAFLALQAIYGVGESTALATCNLVGVHPKTKISQLNAAQLDLLTKSCRRIVKSNRKRANVEAIKNLIKISCYRGTRHLNALPCRGQRTRTNGKTAKNLLSKARTLLK</sequence>
<dbReference type="GO" id="GO:0003723">
    <property type="term" value="F:RNA binding"/>
    <property type="evidence" value="ECO:0007669"/>
    <property type="project" value="InterPro"/>
</dbReference>
<dbReference type="GO" id="GO:0003735">
    <property type="term" value="F:structural constituent of ribosome"/>
    <property type="evidence" value="ECO:0007669"/>
    <property type="project" value="InterPro"/>
</dbReference>
<name>A0A1B2RYY7_9CHLO</name>
<protein>
    <submittedName>
        <fullName evidence="5">Ribosomal protein S13</fullName>
    </submittedName>
</protein>
<dbReference type="PIRSF" id="PIRSF002134">
    <property type="entry name" value="Ribosomal_S13"/>
    <property type="match status" value="1"/>
</dbReference>
<evidence type="ECO:0000256" key="1">
    <source>
        <dbReference type="ARBA" id="ARBA00008080"/>
    </source>
</evidence>
<keyword evidence="2 4" id="KW-0689">Ribosomal protein</keyword>